<evidence type="ECO:0000313" key="5">
    <source>
        <dbReference type="EMBL" id="KAI1889199.1"/>
    </source>
</evidence>
<keyword evidence="2" id="KW-0963">Cytoplasm</keyword>
<dbReference type="InterPro" id="IPR051438">
    <property type="entry name" value="RNF_E3_ubiq-protein_ligase"/>
</dbReference>
<evidence type="ECO:0000313" key="6">
    <source>
        <dbReference type="Proteomes" id="UP000829720"/>
    </source>
</evidence>
<dbReference type="AlphaFoldDB" id="A0A8T3CV36"/>
<sequence>MEPASGGADDQSKCAVCRGSFQDPSRPSSCRHVFCSLDVPAHTGAPAVSATAHQRQGWALLGMCQASTARSPGIQQRVRLLRQSMEQSNQAQPSTPPAASTAPPLPSTAPPRLYPELLTPTPTPTPFPRRLPVSSLNQAHIQDPVYANLPPIIAPQPSLRPVIAPSPASMDIMSNLSSSSDDDFLFDDLDDLELRGRQLNHTRQECVHSNHMAIDCLSLLVFTCPYCQEGGLDEMDLLDHCNASHRNDRRRVVCPICVALPHGDPTYHSRDFIGHINLRHCYYAEDFMDVTQNDAINQQAGILASYNSLVQHQ</sequence>
<organism evidence="5 6">
    <name type="scientific">Albula goreensis</name>
    <dbReference type="NCBI Taxonomy" id="1534307"/>
    <lineage>
        <taxon>Eukaryota</taxon>
        <taxon>Metazoa</taxon>
        <taxon>Chordata</taxon>
        <taxon>Craniata</taxon>
        <taxon>Vertebrata</taxon>
        <taxon>Euteleostomi</taxon>
        <taxon>Actinopterygii</taxon>
        <taxon>Neopterygii</taxon>
        <taxon>Teleostei</taxon>
        <taxon>Albuliformes</taxon>
        <taxon>Albulidae</taxon>
        <taxon>Albula</taxon>
    </lineage>
</organism>
<dbReference type="GO" id="GO:0000209">
    <property type="term" value="P:protein polyubiquitination"/>
    <property type="evidence" value="ECO:0007669"/>
    <property type="project" value="TreeGrafter"/>
</dbReference>
<protein>
    <recommendedName>
        <fullName evidence="4">Di19 zinc-binding domain-containing protein</fullName>
    </recommendedName>
</protein>
<dbReference type="EMBL" id="JAERUA010000016">
    <property type="protein sequence ID" value="KAI1889199.1"/>
    <property type="molecule type" value="Genomic_DNA"/>
</dbReference>
<dbReference type="OrthoDB" id="9049620at2759"/>
<dbReference type="Pfam" id="PF05605">
    <property type="entry name" value="zf-Di19"/>
    <property type="match status" value="1"/>
</dbReference>
<dbReference type="GO" id="GO:0006511">
    <property type="term" value="P:ubiquitin-dependent protein catabolic process"/>
    <property type="evidence" value="ECO:0007669"/>
    <property type="project" value="TreeGrafter"/>
</dbReference>
<proteinExistence type="predicted"/>
<comment type="subcellular location">
    <subcellularLocation>
        <location evidence="1">Cytoplasm</location>
    </subcellularLocation>
</comment>
<feature type="compositionally biased region" description="Pro residues" evidence="3">
    <location>
        <begin position="103"/>
        <end position="113"/>
    </location>
</feature>
<dbReference type="PANTHER" id="PTHR46016:SF4">
    <property type="entry name" value="E3 UBIQUITIN-PROTEIN LIGASE RNF166"/>
    <property type="match status" value="1"/>
</dbReference>
<reference evidence="5" key="1">
    <citation type="submission" date="2021-01" db="EMBL/GenBank/DDBJ databases">
        <authorList>
            <person name="Zahm M."/>
            <person name="Roques C."/>
            <person name="Cabau C."/>
            <person name="Klopp C."/>
            <person name="Donnadieu C."/>
            <person name="Jouanno E."/>
            <person name="Lampietro C."/>
            <person name="Louis A."/>
            <person name="Herpin A."/>
            <person name="Echchiki A."/>
            <person name="Berthelot C."/>
            <person name="Parey E."/>
            <person name="Roest-Crollius H."/>
            <person name="Braasch I."/>
            <person name="Postlethwait J."/>
            <person name="Bobe J."/>
            <person name="Montfort J."/>
            <person name="Bouchez O."/>
            <person name="Begum T."/>
            <person name="Mejri S."/>
            <person name="Adams A."/>
            <person name="Chen W.-J."/>
            <person name="Guiguen Y."/>
        </authorList>
    </citation>
    <scope>NUCLEOTIDE SEQUENCE</scope>
    <source>
        <tissue evidence="5">Blood</tissue>
    </source>
</reference>
<dbReference type="GO" id="GO:0005737">
    <property type="term" value="C:cytoplasm"/>
    <property type="evidence" value="ECO:0007669"/>
    <property type="project" value="UniProtKB-SubCell"/>
</dbReference>
<comment type="caution">
    <text evidence="5">The sequence shown here is derived from an EMBL/GenBank/DDBJ whole genome shotgun (WGS) entry which is preliminary data.</text>
</comment>
<name>A0A8T3CV36_9TELE</name>
<accession>A0A8T3CV36</accession>
<evidence type="ECO:0000259" key="4">
    <source>
        <dbReference type="Pfam" id="PF05605"/>
    </source>
</evidence>
<gene>
    <name evidence="5" type="ORF">AGOR_G00176660</name>
</gene>
<evidence type="ECO:0000256" key="3">
    <source>
        <dbReference type="SAM" id="MobiDB-lite"/>
    </source>
</evidence>
<dbReference type="Proteomes" id="UP000829720">
    <property type="component" value="Unassembled WGS sequence"/>
</dbReference>
<evidence type="ECO:0000256" key="2">
    <source>
        <dbReference type="ARBA" id="ARBA00022490"/>
    </source>
</evidence>
<dbReference type="GO" id="GO:0061630">
    <property type="term" value="F:ubiquitin protein ligase activity"/>
    <property type="evidence" value="ECO:0007669"/>
    <property type="project" value="TreeGrafter"/>
</dbReference>
<dbReference type="InterPro" id="IPR008598">
    <property type="entry name" value="Di19_Zn-bd"/>
</dbReference>
<feature type="region of interest" description="Disordered" evidence="3">
    <location>
        <begin position="84"/>
        <end position="129"/>
    </location>
</feature>
<evidence type="ECO:0000256" key="1">
    <source>
        <dbReference type="ARBA" id="ARBA00004496"/>
    </source>
</evidence>
<dbReference type="PANTHER" id="PTHR46016">
    <property type="entry name" value="ZINC FINGER, RING/FYVE/PHD-TYPE"/>
    <property type="match status" value="1"/>
</dbReference>
<feature type="domain" description="Di19 zinc-binding" evidence="4">
    <location>
        <begin position="222"/>
        <end position="280"/>
    </location>
</feature>
<keyword evidence="6" id="KW-1185">Reference proteome</keyword>